<dbReference type="PANTHER" id="PTHR24092">
    <property type="entry name" value="PROBABLE PHOSPHOLIPID-TRANSPORTING ATPASE"/>
    <property type="match status" value="1"/>
</dbReference>
<dbReference type="EMBL" id="CAJJDO010000017">
    <property type="protein sequence ID" value="CAD8147516.1"/>
    <property type="molecule type" value="Genomic_DNA"/>
</dbReference>
<reference evidence="1" key="1">
    <citation type="submission" date="2021-01" db="EMBL/GenBank/DDBJ databases">
        <authorList>
            <consortium name="Genoscope - CEA"/>
            <person name="William W."/>
        </authorList>
    </citation>
    <scope>NUCLEOTIDE SEQUENCE</scope>
</reference>
<dbReference type="GO" id="GO:0005886">
    <property type="term" value="C:plasma membrane"/>
    <property type="evidence" value="ECO:0007669"/>
    <property type="project" value="TreeGrafter"/>
</dbReference>
<dbReference type="Proteomes" id="UP000689195">
    <property type="component" value="Unassembled WGS sequence"/>
</dbReference>
<dbReference type="AlphaFoldDB" id="A0A8S1T805"/>
<dbReference type="GO" id="GO:0006890">
    <property type="term" value="P:retrograde vesicle-mediated transport, Golgi to endoplasmic reticulum"/>
    <property type="evidence" value="ECO:0007669"/>
    <property type="project" value="TreeGrafter"/>
</dbReference>
<organism evidence="1 2">
    <name type="scientific">Paramecium pentaurelia</name>
    <dbReference type="NCBI Taxonomy" id="43138"/>
    <lineage>
        <taxon>Eukaryota</taxon>
        <taxon>Sar</taxon>
        <taxon>Alveolata</taxon>
        <taxon>Ciliophora</taxon>
        <taxon>Intramacronucleata</taxon>
        <taxon>Oligohymenophorea</taxon>
        <taxon>Peniculida</taxon>
        <taxon>Parameciidae</taxon>
        <taxon>Paramecium</taxon>
    </lineage>
</organism>
<dbReference type="GO" id="GO:0045332">
    <property type="term" value="P:phospholipid translocation"/>
    <property type="evidence" value="ECO:0007669"/>
    <property type="project" value="TreeGrafter"/>
</dbReference>
<evidence type="ECO:0000313" key="1">
    <source>
        <dbReference type="EMBL" id="CAD8147516.1"/>
    </source>
</evidence>
<gene>
    <name evidence="1" type="ORF">PPENT_87.1.T0170003</name>
</gene>
<dbReference type="GO" id="GO:0005768">
    <property type="term" value="C:endosome"/>
    <property type="evidence" value="ECO:0007669"/>
    <property type="project" value="TreeGrafter"/>
</dbReference>
<proteinExistence type="predicted"/>
<accession>A0A8S1T805</accession>
<dbReference type="OrthoDB" id="377733at2759"/>
<keyword evidence="2" id="KW-1185">Reference proteome</keyword>
<dbReference type="PANTHER" id="PTHR24092:SF5">
    <property type="entry name" value="PHOSPHOLIPID-TRANSPORTING ATPASE"/>
    <property type="match status" value="1"/>
</dbReference>
<dbReference type="GO" id="GO:0005802">
    <property type="term" value="C:trans-Golgi network"/>
    <property type="evidence" value="ECO:0007669"/>
    <property type="project" value="TreeGrafter"/>
</dbReference>
<sequence>MMIFTDIKEINMQIHKYTPRSKKIKQQNYKAGNQKLETLLRFMQIKEYLPIQCCSIQMIQQEQFSLEQINQMEKQTGNYVKPQDILKILVKIKFNNSQCINYCEPIIKKYLTEDNLKIFTTQYEKAKNQTGEREASCSKFLDSYENDLELLELIGVEDMLQKVIDATLESLKNAGIQIWMLTGDKVETAQCIAISTGLKSPTQEMFVIKDIEDSLILKNELNQFALKNNSVLVLDGQSLKVSLEFQYTAFFHVALNSHAVVCCRFSPLN</sequence>
<evidence type="ECO:0000313" key="2">
    <source>
        <dbReference type="Proteomes" id="UP000689195"/>
    </source>
</evidence>
<name>A0A8S1T805_9CILI</name>
<dbReference type="GO" id="GO:0140326">
    <property type="term" value="F:ATPase-coupled intramembrane lipid transporter activity"/>
    <property type="evidence" value="ECO:0007669"/>
    <property type="project" value="TreeGrafter"/>
</dbReference>
<dbReference type="GO" id="GO:0006897">
    <property type="term" value="P:endocytosis"/>
    <property type="evidence" value="ECO:0007669"/>
    <property type="project" value="TreeGrafter"/>
</dbReference>
<comment type="caution">
    <text evidence="1">The sequence shown here is derived from an EMBL/GenBank/DDBJ whole genome shotgun (WGS) entry which is preliminary data.</text>
</comment>
<protein>
    <submittedName>
        <fullName evidence="1">Uncharacterized protein</fullName>
    </submittedName>
</protein>